<dbReference type="EMBL" id="BOMI01000166">
    <property type="protein sequence ID" value="GID79362.1"/>
    <property type="molecule type" value="Genomic_DNA"/>
</dbReference>
<protein>
    <submittedName>
        <fullName evidence="1">Uncharacterized protein</fullName>
    </submittedName>
</protein>
<proteinExistence type="predicted"/>
<evidence type="ECO:0000313" key="1">
    <source>
        <dbReference type="EMBL" id="GID79362.1"/>
    </source>
</evidence>
<sequence length="71" mass="8565">MELRTRLLIFRCDYLLRRANHRRRRRLAAELASYTSHAELNELYAVLDTYPDGQTHEIRQILRAQAIRRGR</sequence>
<organism evidence="1 2">
    <name type="scientific">Paractinoplanes deccanensis</name>
    <dbReference type="NCBI Taxonomy" id="113561"/>
    <lineage>
        <taxon>Bacteria</taxon>
        <taxon>Bacillati</taxon>
        <taxon>Actinomycetota</taxon>
        <taxon>Actinomycetes</taxon>
        <taxon>Micromonosporales</taxon>
        <taxon>Micromonosporaceae</taxon>
        <taxon>Paractinoplanes</taxon>
    </lineage>
</organism>
<comment type="caution">
    <text evidence="1">The sequence shown here is derived from an EMBL/GenBank/DDBJ whole genome shotgun (WGS) entry which is preliminary data.</text>
</comment>
<name>A0ABQ3YH99_9ACTN</name>
<reference evidence="1 2" key="1">
    <citation type="submission" date="2021-01" db="EMBL/GenBank/DDBJ databases">
        <title>Whole genome shotgun sequence of Actinoplanes deccanensis NBRC 13994.</title>
        <authorList>
            <person name="Komaki H."/>
            <person name="Tamura T."/>
        </authorList>
    </citation>
    <scope>NUCLEOTIDE SEQUENCE [LARGE SCALE GENOMIC DNA]</scope>
    <source>
        <strain evidence="1 2">NBRC 13994</strain>
    </source>
</reference>
<dbReference type="Proteomes" id="UP000609879">
    <property type="component" value="Unassembled WGS sequence"/>
</dbReference>
<keyword evidence="2" id="KW-1185">Reference proteome</keyword>
<gene>
    <name evidence="1" type="ORF">Ade02nite_80030</name>
</gene>
<evidence type="ECO:0000313" key="2">
    <source>
        <dbReference type="Proteomes" id="UP000609879"/>
    </source>
</evidence>
<accession>A0ABQ3YH99</accession>
<dbReference type="RefSeq" id="WP_203775441.1">
    <property type="nucleotide sequence ID" value="NZ_BAAABO010000058.1"/>
</dbReference>